<protein>
    <submittedName>
        <fullName evidence="1">Uncharacterized protein</fullName>
    </submittedName>
</protein>
<keyword evidence="2" id="KW-1185">Reference proteome</keyword>
<comment type="caution">
    <text evidence="1">The sequence shown here is derived from an EMBL/GenBank/DDBJ whole genome shotgun (WGS) entry which is preliminary data.</text>
</comment>
<dbReference type="EMBL" id="JAVHNR010000010">
    <property type="protein sequence ID" value="KAK6331804.1"/>
    <property type="molecule type" value="Genomic_DNA"/>
</dbReference>
<reference evidence="1 2" key="1">
    <citation type="submission" date="2019-10" db="EMBL/GenBank/DDBJ databases">
        <authorList>
            <person name="Palmer J.M."/>
        </authorList>
    </citation>
    <scope>NUCLEOTIDE SEQUENCE [LARGE SCALE GENOMIC DNA]</scope>
    <source>
        <strain evidence="1 2">TWF718</strain>
    </source>
</reference>
<evidence type="ECO:0000313" key="1">
    <source>
        <dbReference type="EMBL" id="KAK6331804.1"/>
    </source>
</evidence>
<accession>A0AAN8MQQ0</accession>
<dbReference type="Proteomes" id="UP001313282">
    <property type="component" value="Unassembled WGS sequence"/>
</dbReference>
<organism evidence="1 2">
    <name type="scientific">Orbilia javanica</name>
    <dbReference type="NCBI Taxonomy" id="47235"/>
    <lineage>
        <taxon>Eukaryota</taxon>
        <taxon>Fungi</taxon>
        <taxon>Dikarya</taxon>
        <taxon>Ascomycota</taxon>
        <taxon>Pezizomycotina</taxon>
        <taxon>Orbiliomycetes</taxon>
        <taxon>Orbiliales</taxon>
        <taxon>Orbiliaceae</taxon>
        <taxon>Orbilia</taxon>
    </lineage>
</organism>
<proteinExistence type="predicted"/>
<gene>
    <name evidence="1" type="ORF">TWF718_002346</name>
</gene>
<dbReference type="AlphaFoldDB" id="A0AAN8MQQ0"/>
<name>A0AAN8MQQ0_9PEZI</name>
<sequence>MRYPRQLCYDDWTRTVLSLFKPGINRDFSILSLYSCPYIRSWFRIETTPRNGRHSGWLSTDGKGGRKERSPHLGIVGQAYAATRDFGLLISIVAVFTSPVTSTVTERWERELEKSGGIVYRRHARITIER</sequence>
<evidence type="ECO:0000313" key="2">
    <source>
        <dbReference type="Proteomes" id="UP001313282"/>
    </source>
</evidence>